<dbReference type="Gene3D" id="3.30.1640.30">
    <property type="match status" value="1"/>
</dbReference>
<dbReference type="Gene3D" id="2.40.10.10">
    <property type="entry name" value="Trypsin-like serine proteases"/>
    <property type="match status" value="3"/>
</dbReference>
<evidence type="ECO:0000256" key="4">
    <source>
        <dbReference type="ARBA" id="ARBA00022825"/>
    </source>
</evidence>
<accession>A0AAG5CTS4</accession>
<evidence type="ECO:0008006" key="12">
    <source>
        <dbReference type="Google" id="ProtNLM"/>
    </source>
</evidence>
<dbReference type="GO" id="GO:0004252">
    <property type="term" value="F:serine-type endopeptidase activity"/>
    <property type="evidence" value="ECO:0007669"/>
    <property type="project" value="InterPro"/>
</dbReference>
<dbReference type="InterPro" id="IPR051333">
    <property type="entry name" value="CLIP_Serine_Protease"/>
</dbReference>
<dbReference type="InterPro" id="IPR022700">
    <property type="entry name" value="CLIP"/>
</dbReference>
<dbReference type="InterPro" id="IPR009003">
    <property type="entry name" value="Peptidase_S1_PA"/>
</dbReference>
<evidence type="ECO:0000313" key="11">
    <source>
        <dbReference type="Proteomes" id="UP000075880"/>
    </source>
</evidence>
<dbReference type="Proteomes" id="UP000075880">
    <property type="component" value="Unassembled WGS sequence"/>
</dbReference>
<dbReference type="InterPro" id="IPR043504">
    <property type="entry name" value="Peptidase_S1_PA_chymotrypsin"/>
</dbReference>
<dbReference type="PROSITE" id="PS51888">
    <property type="entry name" value="CLIP"/>
    <property type="match status" value="1"/>
</dbReference>
<dbReference type="PANTHER" id="PTHR24260">
    <property type="match status" value="1"/>
</dbReference>
<comment type="similarity">
    <text evidence="6">Belongs to the peptidase S1 family. CLIP subfamily.</text>
</comment>
<evidence type="ECO:0000259" key="8">
    <source>
        <dbReference type="PROSITE" id="PS50240"/>
    </source>
</evidence>
<dbReference type="PROSITE" id="PS51257">
    <property type="entry name" value="PROKAR_LIPOPROTEIN"/>
    <property type="match status" value="1"/>
</dbReference>
<dbReference type="AlphaFoldDB" id="A0AAG5CTS4"/>
<keyword evidence="3" id="KW-0378">Hydrolase</keyword>
<evidence type="ECO:0000259" key="9">
    <source>
        <dbReference type="PROSITE" id="PS51888"/>
    </source>
</evidence>
<evidence type="ECO:0000256" key="6">
    <source>
        <dbReference type="ARBA" id="ARBA00024195"/>
    </source>
</evidence>
<dbReference type="FunFam" id="2.40.10.10:FF:000068">
    <property type="entry name" value="transmembrane protease serine 2"/>
    <property type="match status" value="1"/>
</dbReference>
<dbReference type="InterPro" id="IPR038565">
    <property type="entry name" value="CLIP_sf"/>
</dbReference>
<dbReference type="PANTHER" id="PTHR24260:SF145">
    <property type="entry name" value="FI17609P1-RELATED"/>
    <property type="match status" value="1"/>
</dbReference>
<evidence type="ECO:0000256" key="2">
    <source>
        <dbReference type="ARBA" id="ARBA00022729"/>
    </source>
</evidence>
<keyword evidence="11" id="KW-1185">Reference proteome</keyword>
<dbReference type="GO" id="GO:0006508">
    <property type="term" value="P:proteolysis"/>
    <property type="evidence" value="ECO:0007669"/>
    <property type="project" value="UniProtKB-KW"/>
</dbReference>
<sequence>MARVDLKAIVLQILLVGCSIRAGFAELFPAQVKLLKSDDPLMPNEETSVKDCPFTVYNHGGYALASSIFSDQFVDKTYSHTVRIINGEITCVGLIVDESHVLTMSECSPDDDVLPEVKLYNETLAPIETVKMFRNPDYNVTVLRLNAPINFTILAVPTCFWDVSFDDGFEKIQNIFIAPNGTLGMEETKCSYENRKDCLDALRKTDTIVQTRAIGQYRMHPFVFTFGSDDKGLALPVSKYIEWLEMVTDGTLKPSECASRYSDYREYEDSMVQKSDNYQSTQYSKSRLSTTSISQYKVRIVPNTTDTGSKRHCYGSLIGPKFILTAANCLQHHDVNMYIVEMAQQNVYYPKKDFNLRVRTVARKVYFHPEFNAETLANDIALLELVTPIVEFNKTVVPACIWSHDKLPVDEFQTNGYVPFHETDDEEVRTNQLYATADVLDECVEKVPEHTVCAGFPTALVPNSCHNSVGSAMSRSLFTFDRYYEYIFAINSRGENCGFNMPTVYTVITPYVQWIDSIIFATKVHYEDNTKYYGDRCHNGDGVEGTCVRLTQCPRIDKEVKNGKPVPDVQSSAGSCSFGTQNELSVCCTERDLLREETHRDQLSQASQEIDNCPQLYHEFRKNKSPYREDNFPTYPYLVRIHDNGDHSCNGTLISKQFVLTTAVCYQRLAGDKIIVVAGNSTQQNVTVQHALTHQQYSEEPTQFNVVLLKLKTPVTVNNETIPACLWHNQTHTPLRLQEVYAKPSLFEHQYRYPLFNKECRRKTAANITTLQLCVEQDSMFYHRFTHNDVDAGNALVSHFAQGVQEYQVTYLVGLYGAERTVELGRDEEDDDSRETASVRYYSVYQRISEYYNWIKHMVSLEIQHD</sequence>
<organism evidence="10 11">
    <name type="scientific">Anopheles atroparvus</name>
    <name type="common">European mosquito</name>
    <dbReference type="NCBI Taxonomy" id="41427"/>
    <lineage>
        <taxon>Eukaryota</taxon>
        <taxon>Metazoa</taxon>
        <taxon>Ecdysozoa</taxon>
        <taxon>Arthropoda</taxon>
        <taxon>Hexapoda</taxon>
        <taxon>Insecta</taxon>
        <taxon>Pterygota</taxon>
        <taxon>Neoptera</taxon>
        <taxon>Endopterygota</taxon>
        <taxon>Diptera</taxon>
        <taxon>Nematocera</taxon>
        <taxon>Culicoidea</taxon>
        <taxon>Culicidae</taxon>
        <taxon>Anophelinae</taxon>
        <taxon>Anopheles</taxon>
    </lineage>
</organism>
<evidence type="ECO:0000256" key="7">
    <source>
        <dbReference type="SAM" id="SignalP"/>
    </source>
</evidence>
<evidence type="ECO:0000256" key="3">
    <source>
        <dbReference type="ARBA" id="ARBA00022801"/>
    </source>
</evidence>
<dbReference type="SUPFAM" id="SSF50494">
    <property type="entry name" value="Trypsin-like serine proteases"/>
    <property type="match status" value="3"/>
</dbReference>
<evidence type="ECO:0000256" key="1">
    <source>
        <dbReference type="ARBA" id="ARBA00022670"/>
    </source>
</evidence>
<proteinExistence type="inferred from homology"/>
<feature type="domain" description="Clip" evidence="9">
    <location>
        <begin position="536"/>
        <end position="588"/>
    </location>
</feature>
<dbReference type="Pfam" id="PF00089">
    <property type="entry name" value="Trypsin"/>
    <property type="match status" value="2"/>
</dbReference>
<feature type="domain" description="Peptidase S1" evidence="8">
    <location>
        <begin position="296"/>
        <end position="520"/>
    </location>
</feature>
<dbReference type="PROSITE" id="PS50240">
    <property type="entry name" value="TRYPSIN_DOM"/>
    <property type="match status" value="2"/>
</dbReference>
<dbReference type="EnsemblMetazoa" id="ENSAATROPT001978">
    <property type="protein sequence ID" value="ENSAATROPP001899"/>
    <property type="gene ID" value="ENSAATROPG001544"/>
</dbReference>
<evidence type="ECO:0000313" key="10">
    <source>
        <dbReference type="EnsemblMetazoa" id="ENSAATROPP001899"/>
    </source>
</evidence>
<dbReference type="SMART" id="SM00020">
    <property type="entry name" value="Tryp_SPc"/>
    <property type="match status" value="2"/>
</dbReference>
<feature type="signal peptide" evidence="7">
    <location>
        <begin position="1"/>
        <end position="25"/>
    </location>
</feature>
<feature type="chain" id="PRO_5042484022" description="Peptidase S1 domain-containing protein" evidence="7">
    <location>
        <begin position="26"/>
        <end position="866"/>
    </location>
</feature>
<reference evidence="10" key="1">
    <citation type="submission" date="2024-04" db="UniProtKB">
        <authorList>
            <consortium name="EnsemblMetazoa"/>
        </authorList>
    </citation>
    <scope>IDENTIFICATION</scope>
    <source>
        <strain evidence="10">EBRO</strain>
    </source>
</reference>
<protein>
    <recommendedName>
        <fullName evidence="12">Peptidase S1 domain-containing protein</fullName>
    </recommendedName>
</protein>
<evidence type="ECO:0000256" key="5">
    <source>
        <dbReference type="ARBA" id="ARBA00023157"/>
    </source>
</evidence>
<feature type="domain" description="Peptidase S1" evidence="8">
    <location>
        <begin position="635"/>
        <end position="860"/>
    </location>
</feature>
<name>A0AAG5CTS4_ANOAO</name>
<keyword evidence="2 7" id="KW-0732">Signal</keyword>
<dbReference type="InterPro" id="IPR001254">
    <property type="entry name" value="Trypsin_dom"/>
</dbReference>
<keyword evidence="1" id="KW-0645">Protease</keyword>
<keyword evidence="4" id="KW-0720">Serine protease</keyword>
<keyword evidence="5" id="KW-1015">Disulfide bond</keyword>